<keyword evidence="3" id="KW-1185">Reference proteome</keyword>
<feature type="transmembrane region" description="Helical" evidence="1">
    <location>
        <begin position="100"/>
        <end position="118"/>
    </location>
</feature>
<keyword evidence="1" id="KW-0472">Membrane</keyword>
<dbReference type="PANTHER" id="PTHR35813:SF1">
    <property type="entry name" value="INNER MEMBRANE PROTEIN YBAN"/>
    <property type="match status" value="1"/>
</dbReference>
<gene>
    <name evidence="2" type="ORF">Ga0061064_1435</name>
</gene>
<dbReference type="Pfam" id="PF04304">
    <property type="entry name" value="DUF454"/>
    <property type="match status" value="1"/>
</dbReference>
<evidence type="ECO:0000313" key="3">
    <source>
        <dbReference type="Proteomes" id="UP000182598"/>
    </source>
</evidence>
<dbReference type="AlphaFoldDB" id="A0A0K6H5C1"/>
<dbReference type="PANTHER" id="PTHR35813">
    <property type="entry name" value="INNER MEMBRANE PROTEIN YBAN"/>
    <property type="match status" value="1"/>
</dbReference>
<accession>A0A0K6H5C1</accession>
<reference evidence="3" key="1">
    <citation type="submission" date="2015-08" db="EMBL/GenBank/DDBJ databases">
        <authorList>
            <person name="Varghese N."/>
        </authorList>
    </citation>
    <scope>NUCLEOTIDE SEQUENCE [LARGE SCALE GENOMIC DNA]</scope>
    <source>
        <strain evidence="3">DSM 27808</strain>
    </source>
</reference>
<proteinExistence type="predicted"/>
<protein>
    <submittedName>
        <fullName evidence="2">Uncharacterized membrane protein YbaN, DUF454 family</fullName>
    </submittedName>
</protein>
<dbReference type="RefSeq" id="WP_055439091.1">
    <property type="nucleotide sequence ID" value="NZ_CYHB01000003.1"/>
</dbReference>
<organism evidence="2 3">
    <name type="scientific">Pseudidiomarina woesei</name>
    <dbReference type="NCBI Taxonomy" id="1381080"/>
    <lineage>
        <taxon>Bacteria</taxon>
        <taxon>Pseudomonadati</taxon>
        <taxon>Pseudomonadota</taxon>
        <taxon>Gammaproteobacteria</taxon>
        <taxon>Alteromonadales</taxon>
        <taxon>Idiomarinaceae</taxon>
        <taxon>Pseudidiomarina</taxon>
    </lineage>
</organism>
<feature type="transmembrane region" description="Helical" evidence="1">
    <location>
        <begin position="7"/>
        <end position="29"/>
    </location>
</feature>
<dbReference type="InterPro" id="IPR007401">
    <property type="entry name" value="DUF454"/>
</dbReference>
<dbReference type="GO" id="GO:0005886">
    <property type="term" value="C:plasma membrane"/>
    <property type="evidence" value="ECO:0007669"/>
    <property type="project" value="TreeGrafter"/>
</dbReference>
<evidence type="ECO:0000256" key="1">
    <source>
        <dbReference type="SAM" id="Phobius"/>
    </source>
</evidence>
<keyword evidence="1" id="KW-1133">Transmembrane helix</keyword>
<dbReference type="EMBL" id="CYHB01000003">
    <property type="protein sequence ID" value="CUA86179.1"/>
    <property type="molecule type" value="Genomic_DNA"/>
</dbReference>
<sequence length="139" mass="15238">MTVILRILVWRTIAILALLLGVIGLMLPIMPTVPFLLVAAWAGGKGWPALEAKLLSHPKYGPQIIAWRKYGVVKRQPKIIASVMMGGSSIMLAFSPVHLGLKFGVIGIMATVAFWLWLRPEQVPKQDNEATTEPTDSPN</sequence>
<keyword evidence="1" id="KW-0812">Transmembrane</keyword>
<evidence type="ECO:0000313" key="2">
    <source>
        <dbReference type="EMBL" id="CUA86179.1"/>
    </source>
</evidence>
<dbReference type="Proteomes" id="UP000182598">
    <property type="component" value="Unassembled WGS sequence"/>
</dbReference>
<name>A0A0K6H5C1_9GAMM</name>